<gene>
    <name evidence="5" type="ORF">MNAB215_1245</name>
</gene>
<proteinExistence type="predicted"/>
<dbReference type="GO" id="GO:0051864">
    <property type="term" value="F:histone H3K36 demethylase activity"/>
    <property type="evidence" value="ECO:0007669"/>
    <property type="project" value="TreeGrafter"/>
</dbReference>
<sequence>VQTFLDEIWGVTQYHIKRSCEGYFDSLLEGSSAVEELLERYRRYPSALRLVRQQDKKRGDSYQLGDGSLDLLHIRNDFADGYTIVCEGVEQYVRPIALLSQSIEVELNFPIQVNAYITPPESQGLVPHYDAHDVLILQIRGSKTWHIYDGVDLLPREMRPEKNKAIAPDSLPPPSDLRLEAGDVLYLPRGRIHEAETHSESSVHLTVGIHAPTLMMLAIGTLYSQSFQDDRWNALLPSRHLDDADVRTTVGALMREAAQTLEDPNALAGGLDTLADVLVRRGKCPPIGPISHSADVDGQTLVQKYQPLYSRVKSVDGGVSLQFATLSVGAGLDHETAMKFISKSTEPFRVCDLPDLSTQQQIELVRSLIVSGFLIRLTDD</sequence>
<feature type="non-terminal residue" evidence="5">
    <location>
        <position position="1"/>
    </location>
</feature>
<keyword evidence="3" id="KW-0408">Iron</keyword>
<comment type="cofactor">
    <cofactor evidence="1">
        <name>Fe(2+)</name>
        <dbReference type="ChEBI" id="CHEBI:29033"/>
    </cofactor>
</comment>
<dbReference type="GO" id="GO:0032453">
    <property type="term" value="F:histone H3K4 demethylase activity"/>
    <property type="evidence" value="ECO:0007669"/>
    <property type="project" value="TreeGrafter"/>
</dbReference>
<evidence type="ECO:0000256" key="1">
    <source>
        <dbReference type="ARBA" id="ARBA00001954"/>
    </source>
</evidence>
<accession>A0A2U3P5M9</accession>
<dbReference type="GO" id="GO:0046872">
    <property type="term" value="F:metal ion binding"/>
    <property type="evidence" value="ECO:0007669"/>
    <property type="project" value="UniProtKB-KW"/>
</dbReference>
<evidence type="ECO:0000259" key="4">
    <source>
        <dbReference type="PROSITE" id="PS51184"/>
    </source>
</evidence>
<dbReference type="Proteomes" id="UP000240424">
    <property type="component" value="Unassembled WGS sequence"/>
</dbReference>
<dbReference type="STRING" id="1841861.GCA_900157365_05448"/>
<evidence type="ECO:0000256" key="2">
    <source>
        <dbReference type="ARBA" id="ARBA00022723"/>
    </source>
</evidence>
<organism evidence="5 6">
    <name type="scientific">Mycobacterium numidiamassiliense</name>
    <dbReference type="NCBI Taxonomy" id="1841861"/>
    <lineage>
        <taxon>Bacteria</taxon>
        <taxon>Bacillati</taxon>
        <taxon>Actinomycetota</taxon>
        <taxon>Actinomycetes</taxon>
        <taxon>Mycobacteriales</taxon>
        <taxon>Mycobacteriaceae</taxon>
        <taxon>Mycobacterium</taxon>
    </lineage>
</organism>
<dbReference type="Pfam" id="PF08007">
    <property type="entry name" value="JmjC_2"/>
    <property type="match status" value="1"/>
</dbReference>
<feature type="domain" description="JmjC" evidence="4">
    <location>
        <begin position="85"/>
        <end position="226"/>
    </location>
</feature>
<dbReference type="PANTHER" id="PTHR13096">
    <property type="entry name" value="MINA53 MYC INDUCED NUCLEAR ANTIGEN"/>
    <property type="match status" value="1"/>
</dbReference>
<dbReference type="PROSITE" id="PS51184">
    <property type="entry name" value="JMJC"/>
    <property type="match status" value="1"/>
</dbReference>
<evidence type="ECO:0000256" key="3">
    <source>
        <dbReference type="ARBA" id="ARBA00023004"/>
    </source>
</evidence>
<dbReference type="EMBL" id="FUEZ01000003">
    <property type="protein sequence ID" value="SPM39063.1"/>
    <property type="molecule type" value="Genomic_DNA"/>
</dbReference>
<protein>
    <submittedName>
        <fullName evidence="5">Cupin superfamily protein</fullName>
    </submittedName>
</protein>
<dbReference type="Gene3D" id="2.60.120.650">
    <property type="entry name" value="Cupin"/>
    <property type="match status" value="1"/>
</dbReference>
<dbReference type="InterPro" id="IPR003347">
    <property type="entry name" value="JmjC_dom"/>
</dbReference>
<dbReference type="PANTHER" id="PTHR13096:SF9">
    <property type="entry name" value="BIFUNCTIONAL LYSINE-SPECIFIC DEMETHYLASE AND HISTIDYL-HYDROXYLASE"/>
    <property type="match status" value="1"/>
</dbReference>
<dbReference type="AlphaFoldDB" id="A0A2U3P5M9"/>
<keyword evidence="2" id="KW-0479">Metal-binding</keyword>
<evidence type="ECO:0000313" key="5">
    <source>
        <dbReference type="EMBL" id="SPM39063.1"/>
    </source>
</evidence>
<evidence type="ECO:0000313" key="6">
    <source>
        <dbReference type="Proteomes" id="UP000240424"/>
    </source>
</evidence>
<dbReference type="SUPFAM" id="SSF51197">
    <property type="entry name" value="Clavaminate synthase-like"/>
    <property type="match status" value="1"/>
</dbReference>
<keyword evidence="6" id="KW-1185">Reference proteome</keyword>
<reference evidence="5 6" key="1">
    <citation type="submission" date="2017-01" db="EMBL/GenBank/DDBJ databases">
        <authorList>
            <consortium name="Urmite Genomes"/>
        </authorList>
    </citation>
    <scope>NUCLEOTIDE SEQUENCE [LARGE SCALE GENOMIC DNA]</scope>
    <source>
        <strain evidence="5 6">AB215</strain>
    </source>
</reference>
<dbReference type="InterPro" id="IPR039994">
    <property type="entry name" value="NO66-like"/>
</dbReference>
<name>A0A2U3P5M9_9MYCO</name>